<protein>
    <submittedName>
        <fullName evidence="2">Uncharacterized protein</fullName>
    </submittedName>
</protein>
<dbReference type="Proteomes" id="UP001500518">
    <property type="component" value="Unassembled WGS sequence"/>
</dbReference>
<keyword evidence="3" id="KW-1185">Reference proteome</keyword>
<evidence type="ECO:0000313" key="2">
    <source>
        <dbReference type="EMBL" id="GAA5062800.1"/>
    </source>
</evidence>
<feature type="region of interest" description="Disordered" evidence="1">
    <location>
        <begin position="69"/>
        <end position="89"/>
    </location>
</feature>
<evidence type="ECO:0000256" key="1">
    <source>
        <dbReference type="SAM" id="MobiDB-lite"/>
    </source>
</evidence>
<evidence type="ECO:0000313" key="3">
    <source>
        <dbReference type="Proteomes" id="UP001500518"/>
    </source>
</evidence>
<comment type="caution">
    <text evidence="2">The sequence shown here is derived from an EMBL/GenBank/DDBJ whole genome shotgun (WGS) entry which is preliminary data.</text>
</comment>
<gene>
    <name evidence="2" type="ORF">GCM10023208_33410</name>
</gene>
<accession>A0ABP9KP79</accession>
<organism evidence="2 3">
    <name type="scientific">Erythrobacter westpacificensis</name>
    <dbReference type="NCBI Taxonomy" id="1055231"/>
    <lineage>
        <taxon>Bacteria</taxon>
        <taxon>Pseudomonadati</taxon>
        <taxon>Pseudomonadota</taxon>
        <taxon>Alphaproteobacteria</taxon>
        <taxon>Sphingomonadales</taxon>
        <taxon>Erythrobacteraceae</taxon>
        <taxon>Erythrobacter/Porphyrobacter group</taxon>
        <taxon>Erythrobacter</taxon>
    </lineage>
</organism>
<sequence>MRDVSGRFTAAVACETGGYPRERCAEAFDRQFIKCIEPGSNNCKEIANGSVLHCEGPIHIGLAERKRGAREKLERQRSAMKLDRNRGSW</sequence>
<reference evidence="3" key="1">
    <citation type="journal article" date="2019" name="Int. J. Syst. Evol. Microbiol.">
        <title>The Global Catalogue of Microorganisms (GCM) 10K type strain sequencing project: providing services to taxonomists for standard genome sequencing and annotation.</title>
        <authorList>
            <consortium name="The Broad Institute Genomics Platform"/>
            <consortium name="The Broad Institute Genome Sequencing Center for Infectious Disease"/>
            <person name="Wu L."/>
            <person name="Ma J."/>
        </authorList>
    </citation>
    <scope>NUCLEOTIDE SEQUENCE [LARGE SCALE GENOMIC DNA]</scope>
    <source>
        <strain evidence="3">JCM 18014</strain>
    </source>
</reference>
<dbReference type="EMBL" id="BAABHV010000027">
    <property type="protein sequence ID" value="GAA5062800.1"/>
    <property type="molecule type" value="Genomic_DNA"/>
</dbReference>
<name>A0ABP9KP79_9SPHN</name>
<proteinExistence type="predicted"/>